<keyword evidence="1" id="KW-0812">Transmembrane</keyword>
<name>A0A068CC35_9CAUD</name>
<feature type="transmembrane region" description="Helical" evidence="1">
    <location>
        <begin position="17"/>
        <end position="36"/>
    </location>
</feature>
<feature type="transmembrane region" description="Helical" evidence="1">
    <location>
        <begin position="42"/>
        <end position="63"/>
    </location>
</feature>
<sequence length="117" mass="13515">MTMVELAQEARELAKEYWWNGVGAVVLAFLLVTSIWRNGDDYLLYAALIFVVVHAGVAMWGFGHRRAQRLDEKHRRELVVAYRRGLEQAQNTHTEETHERPRGRRVPAFAVVTRRAA</sequence>
<proteinExistence type="predicted"/>
<keyword evidence="1" id="KW-0472">Membrane</keyword>
<dbReference type="Proteomes" id="UP000027390">
    <property type="component" value="Segment"/>
</dbReference>
<protein>
    <submittedName>
        <fullName evidence="2">Uncharacterized protein</fullName>
    </submittedName>
</protein>
<evidence type="ECO:0000313" key="3">
    <source>
        <dbReference type="Proteomes" id="UP000027390"/>
    </source>
</evidence>
<dbReference type="EMBL" id="KJ595575">
    <property type="protein sequence ID" value="AID18276.1"/>
    <property type="molecule type" value="Genomic_DNA"/>
</dbReference>
<organism evidence="2 3">
    <name type="scientific">Mycobacterium phage Willis</name>
    <dbReference type="NCBI Taxonomy" id="1486404"/>
    <lineage>
        <taxon>Viruses</taxon>
        <taxon>Duplodnaviria</taxon>
        <taxon>Heunggongvirae</taxon>
        <taxon>Uroviricota</taxon>
        <taxon>Caudoviricetes</taxon>
        <taxon>Ceeclamvirinae</taxon>
        <taxon>Bixzunavirus</taxon>
        <taxon>Bixzunavirus Bxz1</taxon>
    </lineage>
</organism>
<keyword evidence="1" id="KW-1133">Transmembrane helix</keyword>
<reference evidence="2 3" key="1">
    <citation type="submission" date="2014-03" db="EMBL/GenBank/DDBJ databases">
        <authorList>
            <person name="Churilla B.M."/>
            <person name="Abrahim M.R."/>
            <person name="Burke K.A."/>
            <person name="Yu V.J."/>
            <person name="Adkins N.L."/>
            <person name="Cohen K.L."/>
            <person name="Colicchio M.A."/>
            <person name="Fasoranti T.O."/>
            <person name="Genkil J.S."/>
            <person name="Kramer Z.J."/>
            <person name="Prout A.K."/>
            <person name="Schafer C.E."/>
            <person name="Schwarz A.G."/>
            <person name="Tish M."/>
            <person name="Vispute N."/>
            <person name="Wilkes K.E."/>
            <person name="Williams C.R."/>
            <person name="Xiao X."/>
            <person name="Yoder B.A."/>
            <person name="Lapin J.S."/>
            <person name="Ott C.T."/>
            <person name="Walburn T.D."/>
            <person name="Bradley K.W."/>
            <person name="Clarke D.Q."/>
            <person name="Lewis M.F."/>
            <person name="Barker L.P."/>
            <person name="Bailey C."/>
            <person name="Asai D.J."/>
            <person name="Bowman C.A."/>
            <person name="Russell D.A."/>
            <person name="Pope W.H."/>
            <person name="Jacobs-Sera D."/>
            <person name="Hendrix R.W."/>
            <person name="Hatfull G.F."/>
        </authorList>
    </citation>
    <scope>NUCLEOTIDE SEQUENCE [LARGE SCALE GENOMIC DNA]</scope>
</reference>
<gene>
    <name evidence="2" type="primary">230</name>
    <name evidence="2" type="ORF">PBI_WILLIS_230</name>
</gene>
<accession>A0A068CC35</accession>
<evidence type="ECO:0000256" key="1">
    <source>
        <dbReference type="SAM" id="Phobius"/>
    </source>
</evidence>
<evidence type="ECO:0000313" key="2">
    <source>
        <dbReference type="EMBL" id="AID18276.1"/>
    </source>
</evidence>